<dbReference type="Proteomes" id="UP000252884">
    <property type="component" value="Unassembled WGS sequence"/>
</dbReference>
<dbReference type="Pfam" id="PF07589">
    <property type="entry name" value="PEP-CTERM"/>
    <property type="match status" value="1"/>
</dbReference>
<accession>A0A368XV65</accession>
<feature type="chain" id="PRO_5016834673" evidence="1">
    <location>
        <begin position="24"/>
        <end position="210"/>
    </location>
</feature>
<organism evidence="3 4">
    <name type="scientific">Pseudorhodoferax soli</name>
    <dbReference type="NCBI Taxonomy" id="545864"/>
    <lineage>
        <taxon>Bacteria</taxon>
        <taxon>Pseudomonadati</taxon>
        <taxon>Pseudomonadota</taxon>
        <taxon>Betaproteobacteria</taxon>
        <taxon>Burkholderiales</taxon>
        <taxon>Comamonadaceae</taxon>
    </lineage>
</organism>
<dbReference type="NCBIfam" id="TIGR02595">
    <property type="entry name" value="PEP_CTERM"/>
    <property type="match status" value="1"/>
</dbReference>
<reference evidence="3 4" key="1">
    <citation type="submission" date="2018-07" db="EMBL/GenBank/DDBJ databases">
        <title>Genomic Encyclopedia of Type Strains, Phase IV (KMG-IV): sequencing the most valuable type-strain genomes for metagenomic binning, comparative biology and taxonomic classification.</title>
        <authorList>
            <person name="Goeker M."/>
        </authorList>
    </citation>
    <scope>NUCLEOTIDE SEQUENCE [LARGE SCALE GENOMIC DNA]</scope>
    <source>
        <strain evidence="3 4">DSM 21634</strain>
    </source>
</reference>
<dbReference type="AlphaFoldDB" id="A0A368XV65"/>
<sequence>MVAHSWKRWLVAGMVSIAGLSEAAPVEVRVDGTGPFAAGSTLVVRLFDTDLSSAICVAGICAADLRVKFDTALIQEPVVGDLFPGWAGPGETFSLIGATTMESGSLAFIDISLFAFPSAAIPAGWTDIEILSLSFTVQAGAGGTGAVTVEPFALRLDGGPSYEFAGAASPAFDVAAANTVPEPASFALMAMGLGLGGWTTRRRRSAAPAA</sequence>
<feature type="domain" description="Ice-binding protein C-terminal" evidence="2">
    <location>
        <begin position="179"/>
        <end position="203"/>
    </location>
</feature>
<name>A0A368XV65_9BURK</name>
<evidence type="ECO:0000313" key="4">
    <source>
        <dbReference type="Proteomes" id="UP000252884"/>
    </source>
</evidence>
<comment type="caution">
    <text evidence="3">The sequence shown here is derived from an EMBL/GenBank/DDBJ whole genome shotgun (WGS) entry which is preliminary data.</text>
</comment>
<keyword evidence="4" id="KW-1185">Reference proteome</keyword>
<evidence type="ECO:0000259" key="2">
    <source>
        <dbReference type="Pfam" id="PF07589"/>
    </source>
</evidence>
<evidence type="ECO:0000313" key="3">
    <source>
        <dbReference type="EMBL" id="RCW71379.1"/>
    </source>
</evidence>
<protein>
    <submittedName>
        <fullName evidence="3">Putative secreted protein with PEP-CTERM sorting signal</fullName>
    </submittedName>
</protein>
<gene>
    <name evidence="3" type="ORF">DES41_104198</name>
</gene>
<evidence type="ECO:0000256" key="1">
    <source>
        <dbReference type="SAM" id="SignalP"/>
    </source>
</evidence>
<dbReference type="InterPro" id="IPR013424">
    <property type="entry name" value="Ice-binding_C"/>
</dbReference>
<dbReference type="EMBL" id="QPJK01000004">
    <property type="protein sequence ID" value="RCW71379.1"/>
    <property type="molecule type" value="Genomic_DNA"/>
</dbReference>
<dbReference type="OrthoDB" id="8900783at2"/>
<proteinExistence type="predicted"/>
<feature type="signal peptide" evidence="1">
    <location>
        <begin position="1"/>
        <end position="23"/>
    </location>
</feature>
<dbReference type="RefSeq" id="WP_114468615.1">
    <property type="nucleotide sequence ID" value="NZ_QPJK01000004.1"/>
</dbReference>
<keyword evidence="1" id="KW-0732">Signal</keyword>